<sequence>MEAVDSPLFRPVSIGKLTLPGRLIKTATAETRASHDGFVTPELLQFYIPIAQGGTPLIITGNIYVCRAGKSAPRQLGADDDDKIPGLKQLTDAVHAHGARMFAQINHCGRQVVPDFAGLTEAVSASAVKELVTGTLPRELSLSEIERVIANYASAAWRCKQAGFDGVQIHAANGYLMSQFLTPHTNRRTDRYGGSFDQRLSMLRDVFRAIRARVGPDFPIILKMNGSDDLPLRHGLKTPDLVRIAEAMAAEGVDAVEISVGHYESGMPMVHGTFGRCLRNMTQGGMRYLPFVRRWGFRIFWPVLALLFDLLWPRREGFNLAYARQFRRKLSIPVICVGGFRTRASMEAAISDQGCDIVSAGRPFLADPLFYRHIQRNEPGPRCLDCNACIGHLGAQPADCYHPTVRAQKDAMLARLL</sequence>
<reference evidence="4 5" key="1">
    <citation type="submission" date="2020-08" db="EMBL/GenBank/DDBJ databases">
        <title>Genomic Encyclopedia of Type Strains, Phase IV (KMG-IV): sequencing the most valuable type-strain genomes for metagenomic binning, comparative biology and taxonomic classification.</title>
        <authorList>
            <person name="Goeker M."/>
        </authorList>
    </citation>
    <scope>NUCLEOTIDE SEQUENCE [LARGE SCALE GENOMIC DNA]</scope>
    <source>
        <strain evidence="4 5">DSM 26723</strain>
    </source>
</reference>
<keyword evidence="1" id="KW-0285">Flavoprotein</keyword>
<dbReference type="CDD" id="cd02803">
    <property type="entry name" value="OYE_like_FMN_family"/>
    <property type="match status" value="1"/>
</dbReference>
<dbReference type="GO" id="GO:0016491">
    <property type="term" value="F:oxidoreductase activity"/>
    <property type="evidence" value="ECO:0007669"/>
    <property type="project" value="UniProtKB-KW"/>
</dbReference>
<dbReference type="PANTHER" id="PTHR43656:SF2">
    <property type="entry name" value="BINDING OXIDOREDUCTASE, PUTATIVE (AFU_ORTHOLOGUE AFUA_2G08260)-RELATED"/>
    <property type="match status" value="1"/>
</dbReference>
<dbReference type="Gene3D" id="3.20.20.70">
    <property type="entry name" value="Aldolase class I"/>
    <property type="match status" value="1"/>
</dbReference>
<dbReference type="RefSeq" id="WP_184329753.1">
    <property type="nucleotide sequence ID" value="NZ_JACHHZ010000001.1"/>
</dbReference>
<dbReference type="InterPro" id="IPR051799">
    <property type="entry name" value="NADH_flavin_oxidoreductase"/>
</dbReference>
<dbReference type="Pfam" id="PF00724">
    <property type="entry name" value="Oxidored_FMN"/>
    <property type="match status" value="1"/>
</dbReference>
<dbReference type="GO" id="GO:0010181">
    <property type="term" value="F:FMN binding"/>
    <property type="evidence" value="ECO:0007669"/>
    <property type="project" value="InterPro"/>
</dbReference>
<gene>
    <name evidence="4" type="ORF">HNQ60_000837</name>
</gene>
<feature type="domain" description="NADH:flavin oxidoreductase/NADH oxidase N-terminal" evidence="3">
    <location>
        <begin position="8"/>
        <end position="261"/>
    </location>
</feature>
<dbReference type="InterPro" id="IPR013785">
    <property type="entry name" value="Aldolase_TIM"/>
</dbReference>
<proteinExistence type="predicted"/>
<name>A0A841HFV5_9GAMM</name>
<keyword evidence="2" id="KW-0560">Oxidoreductase</keyword>
<evidence type="ECO:0000313" key="5">
    <source>
        <dbReference type="Proteomes" id="UP000588068"/>
    </source>
</evidence>
<accession>A0A841HFV5</accession>
<evidence type="ECO:0000256" key="1">
    <source>
        <dbReference type="ARBA" id="ARBA00022630"/>
    </source>
</evidence>
<keyword evidence="5" id="KW-1185">Reference proteome</keyword>
<dbReference type="AlphaFoldDB" id="A0A841HFV5"/>
<dbReference type="InterPro" id="IPR001155">
    <property type="entry name" value="OxRdtase_FMN_N"/>
</dbReference>
<dbReference type="EMBL" id="JACHHZ010000001">
    <property type="protein sequence ID" value="MBB6091991.1"/>
    <property type="molecule type" value="Genomic_DNA"/>
</dbReference>
<protein>
    <submittedName>
        <fullName evidence="4">2,4-dienoyl-CoA reductase-like NADH-dependent reductase (Old Yellow Enzyme family)</fullName>
    </submittedName>
</protein>
<dbReference type="SUPFAM" id="SSF51395">
    <property type="entry name" value="FMN-linked oxidoreductases"/>
    <property type="match status" value="1"/>
</dbReference>
<organism evidence="4 5">
    <name type="scientific">Povalibacter uvarum</name>
    <dbReference type="NCBI Taxonomy" id="732238"/>
    <lineage>
        <taxon>Bacteria</taxon>
        <taxon>Pseudomonadati</taxon>
        <taxon>Pseudomonadota</taxon>
        <taxon>Gammaproteobacteria</taxon>
        <taxon>Steroidobacterales</taxon>
        <taxon>Steroidobacteraceae</taxon>
        <taxon>Povalibacter</taxon>
    </lineage>
</organism>
<evidence type="ECO:0000259" key="3">
    <source>
        <dbReference type="Pfam" id="PF00724"/>
    </source>
</evidence>
<evidence type="ECO:0000313" key="4">
    <source>
        <dbReference type="EMBL" id="MBB6091991.1"/>
    </source>
</evidence>
<comment type="caution">
    <text evidence="4">The sequence shown here is derived from an EMBL/GenBank/DDBJ whole genome shotgun (WGS) entry which is preliminary data.</text>
</comment>
<dbReference type="Proteomes" id="UP000588068">
    <property type="component" value="Unassembled WGS sequence"/>
</dbReference>
<evidence type="ECO:0000256" key="2">
    <source>
        <dbReference type="ARBA" id="ARBA00023002"/>
    </source>
</evidence>
<dbReference type="PANTHER" id="PTHR43656">
    <property type="entry name" value="BINDING OXIDOREDUCTASE, PUTATIVE (AFU_ORTHOLOGUE AFUA_2G08260)-RELATED"/>
    <property type="match status" value="1"/>
</dbReference>